<comment type="caution">
    <text evidence="2">The sequence shown here is derived from an EMBL/GenBank/DDBJ whole genome shotgun (WGS) entry which is preliminary data.</text>
</comment>
<dbReference type="GO" id="GO:0003676">
    <property type="term" value="F:nucleic acid binding"/>
    <property type="evidence" value="ECO:0007669"/>
    <property type="project" value="InterPro"/>
</dbReference>
<accession>A0AAW2X3X4</accession>
<dbReference type="InterPro" id="IPR039537">
    <property type="entry name" value="Retrotran_Ty1/copia-like"/>
</dbReference>
<evidence type="ECO:0000256" key="1">
    <source>
        <dbReference type="SAM" id="MobiDB-lite"/>
    </source>
</evidence>
<dbReference type="InterPro" id="IPR012337">
    <property type="entry name" value="RNaseH-like_sf"/>
</dbReference>
<feature type="compositionally biased region" description="Low complexity" evidence="1">
    <location>
        <begin position="91"/>
        <end position="103"/>
    </location>
</feature>
<reference evidence="2" key="2">
    <citation type="journal article" date="2024" name="Plant">
        <title>Genomic evolution and insights into agronomic trait innovations of Sesamum species.</title>
        <authorList>
            <person name="Miao H."/>
            <person name="Wang L."/>
            <person name="Qu L."/>
            <person name="Liu H."/>
            <person name="Sun Y."/>
            <person name="Le M."/>
            <person name="Wang Q."/>
            <person name="Wei S."/>
            <person name="Zheng Y."/>
            <person name="Lin W."/>
            <person name="Duan Y."/>
            <person name="Cao H."/>
            <person name="Xiong S."/>
            <person name="Wang X."/>
            <person name="Wei L."/>
            <person name="Li C."/>
            <person name="Ma Q."/>
            <person name="Ju M."/>
            <person name="Zhao R."/>
            <person name="Li G."/>
            <person name="Mu C."/>
            <person name="Tian Q."/>
            <person name="Mei H."/>
            <person name="Zhang T."/>
            <person name="Gao T."/>
            <person name="Zhang H."/>
        </authorList>
    </citation>
    <scope>NUCLEOTIDE SEQUENCE</scope>
    <source>
        <strain evidence="2">KEN1</strain>
    </source>
</reference>
<protein>
    <submittedName>
        <fullName evidence="2">Uncharacterized protein</fullName>
    </submittedName>
</protein>
<dbReference type="AlphaFoldDB" id="A0AAW2X3X4"/>
<reference evidence="2" key="1">
    <citation type="submission" date="2020-06" db="EMBL/GenBank/DDBJ databases">
        <authorList>
            <person name="Li T."/>
            <person name="Hu X."/>
            <person name="Zhang T."/>
            <person name="Song X."/>
            <person name="Zhang H."/>
            <person name="Dai N."/>
            <person name="Sheng W."/>
            <person name="Hou X."/>
            <person name="Wei L."/>
        </authorList>
    </citation>
    <scope>NUCLEOTIDE SEQUENCE</scope>
    <source>
        <strain evidence="2">KEN1</strain>
        <tissue evidence="2">Leaf</tissue>
    </source>
</reference>
<dbReference type="PANTHER" id="PTHR42648:SF18">
    <property type="entry name" value="RETROTRANSPOSON, UNCLASSIFIED-LIKE PROTEIN"/>
    <property type="match status" value="1"/>
</dbReference>
<dbReference type="SUPFAM" id="SSF53098">
    <property type="entry name" value="Ribonuclease H-like"/>
    <property type="match status" value="1"/>
</dbReference>
<dbReference type="PANTHER" id="PTHR42648">
    <property type="entry name" value="TRANSPOSASE, PUTATIVE-RELATED"/>
    <property type="match status" value="1"/>
</dbReference>
<name>A0AAW2X3X4_9LAMI</name>
<dbReference type="EMBL" id="JACGWN010000005">
    <property type="protein sequence ID" value="KAL0448573.1"/>
    <property type="molecule type" value="Genomic_DNA"/>
</dbReference>
<proteinExistence type="predicted"/>
<gene>
    <name evidence="2" type="ORF">Slati_1413700</name>
</gene>
<evidence type="ECO:0000313" key="2">
    <source>
        <dbReference type="EMBL" id="KAL0448573.1"/>
    </source>
</evidence>
<dbReference type="InterPro" id="IPR036397">
    <property type="entry name" value="RNaseH_sf"/>
</dbReference>
<feature type="region of interest" description="Disordered" evidence="1">
    <location>
        <begin position="72"/>
        <end position="106"/>
    </location>
</feature>
<sequence>MARTMLKSKAMLKEFWAETVAYAVYLSNRSPTRSLKKITPQKAWSGWKPSLKHLRILGSICYVYVPEQQRTKLDDEKEEEYEEQEVKGDNSTPSTPSPSDQPQMYHSISDIYDATKNINGDNLFYLFMNDELPSFEDAIK</sequence>
<organism evidence="2">
    <name type="scientific">Sesamum latifolium</name>
    <dbReference type="NCBI Taxonomy" id="2727402"/>
    <lineage>
        <taxon>Eukaryota</taxon>
        <taxon>Viridiplantae</taxon>
        <taxon>Streptophyta</taxon>
        <taxon>Embryophyta</taxon>
        <taxon>Tracheophyta</taxon>
        <taxon>Spermatophyta</taxon>
        <taxon>Magnoliopsida</taxon>
        <taxon>eudicotyledons</taxon>
        <taxon>Gunneridae</taxon>
        <taxon>Pentapetalae</taxon>
        <taxon>asterids</taxon>
        <taxon>lamiids</taxon>
        <taxon>Lamiales</taxon>
        <taxon>Pedaliaceae</taxon>
        <taxon>Sesamum</taxon>
    </lineage>
</organism>
<dbReference type="Gene3D" id="3.30.420.10">
    <property type="entry name" value="Ribonuclease H-like superfamily/Ribonuclease H"/>
    <property type="match status" value="1"/>
</dbReference>